<keyword evidence="5" id="KW-0812">Transmembrane</keyword>
<dbReference type="PROSITE" id="PS51007">
    <property type="entry name" value="CYTC"/>
    <property type="match status" value="1"/>
</dbReference>
<reference evidence="7 8" key="1">
    <citation type="submission" date="2018-10" db="EMBL/GenBank/DDBJ databases">
        <title>Genomic Encyclopedia of Archaeal and Bacterial Type Strains, Phase II (KMG-II): from individual species to whole genera.</title>
        <authorList>
            <person name="Goeker M."/>
        </authorList>
    </citation>
    <scope>NUCLEOTIDE SEQUENCE [LARGE SCALE GENOMIC DNA]</scope>
    <source>
        <strain evidence="7 8">DSM 15094</strain>
    </source>
</reference>
<evidence type="ECO:0000313" key="8">
    <source>
        <dbReference type="Proteomes" id="UP000280091"/>
    </source>
</evidence>
<keyword evidence="3 4" id="KW-0408">Iron</keyword>
<keyword evidence="5" id="KW-1133">Transmembrane helix</keyword>
<dbReference type="Gene3D" id="6.10.280.130">
    <property type="match status" value="1"/>
</dbReference>
<gene>
    <name evidence="7" type="ORF">BC952_2338</name>
</gene>
<keyword evidence="1 4" id="KW-0349">Heme</keyword>
<keyword evidence="5" id="KW-0472">Membrane</keyword>
<keyword evidence="2 4" id="KW-0479">Metal-binding</keyword>
<evidence type="ECO:0000259" key="6">
    <source>
        <dbReference type="PROSITE" id="PS51007"/>
    </source>
</evidence>
<feature type="transmembrane region" description="Helical" evidence="5">
    <location>
        <begin position="6"/>
        <end position="26"/>
    </location>
</feature>
<proteinExistence type="predicted"/>
<dbReference type="PANTHER" id="PTHR33751:SF1">
    <property type="entry name" value="CBB3-TYPE CYTOCHROME C OXIDASE SUBUNIT FIXP"/>
    <property type="match status" value="1"/>
</dbReference>
<dbReference type="GO" id="GO:0046872">
    <property type="term" value="F:metal ion binding"/>
    <property type="evidence" value="ECO:0007669"/>
    <property type="project" value="UniProtKB-KW"/>
</dbReference>
<dbReference type="InterPro" id="IPR038414">
    <property type="entry name" value="CcoP_N_sf"/>
</dbReference>
<feature type="domain" description="Cytochrome c" evidence="6">
    <location>
        <begin position="194"/>
        <end position="274"/>
    </location>
</feature>
<protein>
    <submittedName>
        <fullName evidence="7">Cytochrome c oxidase cbb3-type subunit 3</fullName>
    </submittedName>
</protein>
<accession>A0A495RYD1</accession>
<dbReference type="InterPro" id="IPR032858">
    <property type="entry name" value="CcoP_N"/>
</dbReference>
<sequence>MKKLIPAYVRVPVIFFAVFMAMEYFIDSGDRPAFIKFPMVSVFLFVFLFLLIAIEITVSAVDNITYHLLTEEQKIQLNEANNLSFKDSEWYKKLMKKLTKTESLDNEDQLLLDHDYDGIKELDNNLPPWWVYLFYACIVFGVVYMVRFEVLGADNQEMELKKEVAQAKIDIAEYMKTAPDMMDEKTVTLLTDPADLAAGKEIFTTNCAACHRADGGGQIGPNLTDDQWILGGGIKNVFHTLVNGGRDGKGMISWKGTLKPKEMQKVASYILSLKGSNPPDAKAPEGEVWVEENVTVAVK</sequence>
<dbReference type="Gene3D" id="1.10.760.10">
    <property type="entry name" value="Cytochrome c-like domain"/>
    <property type="match status" value="1"/>
</dbReference>
<dbReference type="GO" id="GO:0020037">
    <property type="term" value="F:heme binding"/>
    <property type="evidence" value="ECO:0007669"/>
    <property type="project" value="InterPro"/>
</dbReference>
<dbReference type="SUPFAM" id="SSF46626">
    <property type="entry name" value="Cytochrome c"/>
    <property type="match status" value="1"/>
</dbReference>
<dbReference type="InterPro" id="IPR050597">
    <property type="entry name" value="Cytochrome_c_Oxidase_Subunit"/>
</dbReference>
<evidence type="ECO:0000256" key="4">
    <source>
        <dbReference type="PROSITE-ProRule" id="PRU00433"/>
    </source>
</evidence>
<evidence type="ECO:0000313" key="7">
    <source>
        <dbReference type="EMBL" id="RKS92441.1"/>
    </source>
</evidence>
<dbReference type="GO" id="GO:0009055">
    <property type="term" value="F:electron transfer activity"/>
    <property type="evidence" value="ECO:0007669"/>
    <property type="project" value="InterPro"/>
</dbReference>
<dbReference type="RefSeq" id="WP_121365707.1">
    <property type="nucleotide sequence ID" value="NZ_RBXA01000003.1"/>
</dbReference>
<evidence type="ECO:0000256" key="3">
    <source>
        <dbReference type="ARBA" id="ARBA00023004"/>
    </source>
</evidence>
<dbReference type="OrthoDB" id="9811281at2"/>
<comment type="caution">
    <text evidence="7">The sequence shown here is derived from an EMBL/GenBank/DDBJ whole genome shotgun (WGS) entry which is preliminary data.</text>
</comment>
<organism evidence="7 8">
    <name type="scientific">Flavobacterium limicola</name>
    <dbReference type="NCBI Taxonomy" id="180441"/>
    <lineage>
        <taxon>Bacteria</taxon>
        <taxon>Pseudomonadati</taxon>
        <taxon>Bacteroidota</taxon>
        <taxon>Flavobacteriia</taxon>
        <taxon>Flavobacteriales</taxon>
        <taxon>Flavobacteriaceae</taxon>
        <taxon>Flavobacterium</taxon>
    </lineage>
</organism>
<dbReference type="Pfam" id="PF13442">
    <property type="entry name" value="Cytochrome_CBB3"/>
    <property type="match status" value="1"/>
</dbReference>
<dbReference type="Pfam" id="PF14715">
    <property type="entry name" value="FixP_N"/>
    <property type="match status" value="1"/>
</dbReference>
<feature type="transmembrane region" description="Helical" evidence="5">
    <location>
        <begin position="38"/>
        <end position="61"/>
    </location>
</feature>
<evidence type="ECO:0000256" key="5">
    <source>
        <dbReference type="SAM" id="Phobius"/>
    </source>
</evidence>
<dbReference type="InterPro" id="IPR009056">
    <property type="entry name" value="Cyt_c-like_dom"/>
</dbReference>
<dbReference type="PANTHER" id="PTHR33751">
    <property type="entry name" value="CBB3-TYPE CYTOCHROME C OXIDASE SUBUNIT FIXP"/>
    <property type="match status" value="1"/>
</dbReference>
<feature type="transmembrane region" description="Helical" evidence="5">
    <location>
        <begin position="129"/>
        <end position="146"/>
    </location>
</feature>
<evidence type="ECO:0000256" key="2">
    <source>
        <dbReference type="ARBA" id="ARBA00022723"/>
    </source>
</evidence>
<dbReference type="InterPro" id="IPR036909">
    <property type="entry name" value="Cyt_c-like_dom_sf"/>
</dbReference>
<dbReference type="EMBL" id="RBXA01000003">
    <property type="protein sequence ID" value="RKS92441.1"/>
    <property type="molecule type" value="Genomic_DNA"/>
</dbReference>
<dbReference type="Proteomes" id="UP000280091">
    <property type="component" value="Unassembled WGS sequence"/>
</dbReference>
<name>A0A495RYD1_9FLAO</name>
<keyword evidence="8" id="KW-1185">Reference proteome</keyword>
<dbReference type="AlphaFoldDB" id="A0A495RYD1"/>
<evidence type="ECO:0000256" key="1">
    <source>
        <dbReference type="ARBA" id="ARBA00022617"/>
    </source>
</evidence>